<proteinExistence type="inferred from homology"/>
<dbReference type="GO" id="GO:0034486">
    <property type="term" value="P:vacuolar transmembrane transport"/>
    <property type="evidence" value="ECO:0007669"/>
    <property type="project" value="TreeGrafter"/>
</dbReference>
<dbReference type="Gene3D" id="1.20.1250.20">
    <property type="entry name" value="MFS general substrate transporter like domains"/>
    <property type="match status" value="1"/>
</dbReference>
<keyword evidence="3 6" id="KW-1133">Transmembrane helix</keyword>
<comment type="similarity">
    <text evidence="5">Belongs to the major facilitator superfamily. SLC46A family.</text>
</comment>
<feature type="transmembrane region" description="Helical" evidence="6">
    <location>
        <begin position="94"/>
        <end position="111"/>
    </location>
</feature>
<keyword evidence="2 6" id="KW-0812">Transmembrane</keyword>
<dbReference type="InterPro" id="IPR036259">
    <property type="entry name" value="MFS_trans_sf"/>
</dbReference>
<feature type="transmembrane region" description="Helical" evidence="6">
    <location>
        <begin position="345"/>
        <end position="364"/>
    </location>
</feature>
<name>A0A6A4T673_SCOMX</name>
<evidence type="ECO:0000256" key="1">
    <source>
        <dbReference type="ARBA" id="ARBA00004141"/>
    </source>
</evidence>
<feature type="transmembrane region" description="Helical" evidence="6">
    <location>
        <begin position="315"/>
        <end position="338"/>
    </location>
</feature>
<feature type="transmembrane region" description="Helical" evidence="6">
    <location>
        <begin position="146"/>
        <end position="171"/>
    </location>
</feature>
<reference evidence="7 8" key="1">
    <citation type="submission" date="2019-06" db="EMBL/GenBank/DDBJ databases">
        <title>Draft genomes of female and male turbot (Scophthalmus maximus).</title>
        <authorList>
            <person name="Xu H."/>
            <person name="Xu X.-W."/>
            <person name="Shao C."/>
            <person name="Chen S."/>
        </authorList>
    </citation>
    <scope>NUCLEOTIDE SEQUENCE [LARGE SCALE GENOMIC DNA]</scope>
    <source>
        <strain evidence="7">Ysfricsl-2016a</strain>
        <tissue evidence="7">Blood</tissue>
    </source>
</reference>
<evidence type="ECO:0008006" key="9">
    <source>
        <dbReference type="Google" id="ProtNLM"/>
    </source>
</evidence>
<feature type="transmembrane region" description="Helical" evidence="6">
    <location>
        <begin position="212"/>
        <end position="234"/>
    </location>
</feature>
<dbReference type="AlphaFoldDB" id="A0A6A4T673"/>
<dbReference type="SUPFAM" id="SSF103473">
    <property type="entry name" value="MFS general substrate transporter"/>
    <property type="match status" value="1"/>
</dbReference>
<comment type="caution">
    <text evidence="7">The sequence shown here is derived from an EMBL/GenBank/DDBJ whole genome shotgun (WGS) entry which is preliminary data.</text>
</comment>
<evidence type="ECO:0000256" key="2">
    <source>
        <dbReference type="ARBA" id="ARBA00022692"/>
    </source>
</evidence>
<dbReference type="InterPro" id="IPR011701">
    <property type="entry name" value="MFS"/>
</dbReference>
<feature type="transmembrane region" description="Helical" evidence="6">
    <location>
        <begin position="370"/>
        <end position="390"/>
    </location>
</feature>
<evidence type="ECO:0000256" key="5">
    <source>
        <dbReference type="ARBA" id="ARBA00038227"/>
    </source>
</evidence>
<feature type="transmembrane region" description="Helical" evidence="6">
    <location>
        <begin position="118"/>
        <end position="140"/>
    </location>
</feature>
<dbReference type="EMBL" id="VEVO01000008">
    <property type="protein sequence ID" value="KAF0038664.1"/>
    <property type="molecule type" value="Genomic_DNA"/>
</dbReference>
<dbReference type="Pfam" id="PF07690">
    <property type="entry name" value="MFS_1"/>
    <property type="match status" value="1"/>
</dbReference>
<feature type="transmembrane region" description="Helical" evidence="6">
    <location>
        <begin position="431"/>
        <end position="453"/>
    </location>
</feature>
<dbReference type="PANTHER" id="PTHR23507:SF32">
    <property type="entry name" value="SI:DKEY-5G14.1"/>
    <property type="match status" value="1"/>
</dbReference>
<evidence type="ECO:0000256" key="6">
    <source>
        <dbReference type="SAM" id="Phobius"/>
    </source>
</evidence>
<feature type="transmembrane region" description="Helical" evidence="6">
    <location>
        <begin position="278"/>
        <end position="303"/>
    </location>
</feature>
<feature type="transmembrane region" description="Helical" evidence="6">
    <location>
        <begin position="183"/>
        <end position="206"/>
    </location>
</feature>
<protein>
    <recommendedName>
        <fullName evidence="9">Solute carrier family 46 member 3</fullName>
    </recommendedName>
</protein>
<keyword evidence="4 6" id="KW-0472">Membrane</keyword>
<feature type="transmembrane region" description="Helical" evidence="6">
    <location>
        <begin position="20"/>
        <end position="41"/>
    </location>
</feature>
<organism evidence="7 8">
    <name type="scientific">Scophthalmus maximus</name>
    <name type="common">Turbot</name>
    <name type="synonym">Psetta maxima</name>
    <dbReference type="NCBI Taxonomy" id="52904"/>
    <lineage>
        <taxon>Eukaryota</taxon>
        <taxon>Metazoa</taxon>
        <taxon>Chordata</taxon>
        <taxon>Craniata</taxon>
        <taxon>Vertebrata</taxon>
        <taxon>Euteleostomi</taxon>
        <taxon>Actinopterygii</taxon>
        <taxon>Neopterygii</taxon>
        <taxon>Teleostei</taxon>
        <taxon>Neoteleostei</taxon>
        <taxon>Acanthomorphata</taxon>
        <taxon>Carangaria</taxon>
        <taxon>Pleuronectiformes</taxon>
        <taxon>Pleuronectoidei</taxon>
        <taxon>Scophthalmidae</taxon>
        <taxon>Scophthalmus</taxon>
    </lineage>
</organism>
<dbReference type="PANTHER" id="PTHR23507">
    <property type="entry name" value="ZGC:174356"/>
    <property type="match status" value="1"/>
</dbReference>
<dbReference type="Proteomes" id="UP000438429">
    <property type="component" value="Unassembled WGS sequence"/>
</dbReference>
<evidence type="ECO:0000313" key="8">
    <source>
        <dbReference type="Proteomes" id="UP000438429"/>
    </source>
</evidence>
<accession>A0A6A4T673</accession>
<dbReference type="GO" id="GO:0022857">
    <property type="term" value="F:transmembrane transporter activity"/>
    <property type="evidence" value="ECO:0007669"/>
    <property type="project" value="InterPro"/>
</dbReference>
<sequence length="510" mass="55804">MVHSDAKHTSTALGVKMRGLFLVEPVVALYAFSCYLIFPLVQQYVYRRLWEELTNTTYPVSDNAARCAQNSSNHSSFHTEVQKQASLFSLYTELFSTIPSLIVTLMLVAYSDHGGRKIAIIMPLFGTLIYTLAFLTVSYFELNIYLLIVSSLLSSLFGGLGTFLGGCFAYIADLCEDGRQKTLRMAGLDMMIGLLAGVAAISAGYFLRAAGFNWPFLTSALCQCLILLYTIFVLEETVKRTPSDSVTLNGPPQRSALKQMICGIYDMITGASSRCKTVLVLLMLIFTSFSFAYVGGISLVTLYVLDEPLCWTEILIGYGSALSTTVFLISFAGVLAFTYCGVPQLIIILIGILSVVSGMVLLAFTKTTVMMFIVKVPMLLSIMPFPVLRSMMSKIIPKSEQGALFACLSFLESLTYNVSTATFNSVYAATVAWYPGFSFLLAAGLCVVPLFVLGHIHSSHCGLPVSGQVTLQHRPPKLKDSPPITLHIQTLAKIASVILDDFLFRTPVHV</sequence>
<comment type="subcellular location">
    <subcellularLocation>
        <location evidence="1">Membrane</location>
        <topology evidence="1">Multi-pass membrane protein</topology>
    </subcellularLocation>
</comment>
<evidence type="ECO:0000256" key="3">
    <source>
        <dbReference type="ARBA" id="ARBA00022989"/>
    </source>
</evidence>
<evidence type="ECO:0000256" key="4">
    <source>
        <dbReference type="ARBA" id="ARBA00023136"/>
    </source>
</evidence>
<gene>
    <name evidence="7" type="ORF">F2P81_009148</name>
</gene>
<evidence type="ECO:0000313" key="7">
    <source>
        <dbReference type="EMBL" id="KAF0038664.1"/>
    </source>
</evidence>
<dbReference type="GO" id="GO:0005765">
    <property type="term" value="C:lysosomal membrane"/>
    <property type="evidence" value="ECO:0007669"/>
    <property type="project" value="TreeGrafter"/>
</dbReference>